<dbReference type="RefSeq" id="WP_344273135.1">
    <property type="nucleotide sequence ID" value="NZ_BAAAKV010000014.1"/>
</dbReference>
<dbReference type="Proteomes" id="UP001501371">
    <property type="component" value="Unassembled WGS sequence"/>
</dbReference>
<dbReference type="PANTHER" id="PTHR32419">
    <property type="entry name" value="GLUTATHIONYL-HYDROQUINONE REDUCTASE"/>
    <property type="match status" value="1"/>
</dbReference>
<dbReference type="PROSITE" id="PS50405">
    <property type="entry name" value="GST_CTER"/>
    <property type="match status" value="1"/>
</dbReference>
<gene>
    <name evidence="3" type="ORF">GCM10009654_19500</name>
</gene>
<evidence type="ECO:0000313" key="4">
    <source>
        <dbReference type="Proteomes" id="UP001501371"/>
    </source>
</evidence>
<organism evidence="3 4">
    <name type="scientific">Streptomyces hebeiensis</name>
    <dbReference type="NCBI Taxonomy" id="229486"/>
    <lineage>
        <taxon>Bacteria</taxon>
        <taxon>Bacillati</taxon>
        <taxon>Actinomycetota</taxon>
        <taxon>Actinomycetes</taxon>
        <taxon>Kitasatosporales</taxon>
        <taxon>Streptomycetaceae</taxon>
        <taxon>Streptomyces</taxon>
    </lineage>
</organism>
<name>A0ABP4FCM0_9ACTN</name>
<dbReference type="Gene3D" id="3.40.30.10">
    <property type="entry name" value="Glutaredoxin"/>
    <property type="match status" value="1"/>
</dbReference>
<protein>
    <submittedName>
        <fullName evidence="3">Glutathione S-transferase family protein</fullName>
    </submittedName>
</protein>
<evidence type="ECO:0000259" key="2">
    <source>
        <dbReference type="PROSITE" id="PS50405"/>
    </source>
</evidence>
<dbReference type="Gene3D" id="1.20.1050.10">
    <property type="match status" value="1"/>
</dbReference>
<dbReference type="Pfam" id="PF13410">
    <property type="entry name" value="GST_C_2"/>
    <property type="match status" value="1"/>
</dbReference>
<dbReference type="InterPro" id="IPR036282">
    <property type="entry name" value="Glutathione-S-Trfase_C_sf"/>
</dbReference>
<evidence type="ECO:0000313" key="3">
    <source>
        <dbReference type="EMBL" id="GAA1162921.1"/>
    </source>
</evidence>
<dbReference type="SUPFAM" id="SSF47616">
    <property type="entry name" value="GST C-terminal domain-like"/>
    <property type="match status" value="1"/>
</dbReference>
<comment type="caution">
    <text evidence="3">The sequence shown here is derived from an EMBL/GenBank/DDBJ whole genome shotgun (WGS) entry which is preliminary data.</text>
</comment>
<feature type="domain" description="GST C-terminal" evidence="2">
    <location>
        <begin position="162"/>
        <end position="295"/>
    </location>
</feature>
<reference evidence="4" key="1">
    <citation type="journal article" date="2019" name="Int. J. Syst. Evol. Microbiol.">
        <title>The Global Catalogue of Microorganisms (GCM) 10K type strain sequencing project: providing services to taxonomists for standard genome sequencing and annotation.</title>
        <authorList>
            <consortium name="The Broad Institute Genomics Platform"/>
            <consortium name="The Broad Institute Genome Sequencing Center for Infectious Disease"/>
            <person name="Wu L."/>
            <person name="Ma J."/>
        </authorList>
    </citation>
    <scope>NUCLEOTIDE SEQUENCE [LARGE SCALE GENOMIC DNA]</scope>
    <source>
        <strain evidence="4">JCM 12696</strain>
    </source>
</reference>
<sequence length="311" mass="33629">MPPTTAPRTTTHPRKPAPPCPHTTPSARPTPASVPFRSRIGDDRAGGFYPAPRRYHLYLSAGCPRSLRVALTLGLLGLGDAVTTTVLTLPAEADAPGPLAGLRQAYEATRHRYDGPLTVPALCDRWSGRVVSNHTPDILRDLVDQVGDRDHDHAGRVADLRPPALLTEIEAVRALLDEDVTRAAQRACAAAARPGRDEARRTLLAALDLLEARLTRGPYAVGDHLTAADVDVWVALVHLDGVQRLHLDSGTAQDIGRYERLWAYVRRLYGHPAFQAAFRPDDMARLHRRTCDAPLSSGAAVTLPGILGPVS</sequence>
<feature type="region of interest" description="Disordered" evidence="1">
    <location>
        <begin position="1"/>
        <end position="43"/>
    </location>
</feature>
<dbReference type="InterPro" id="IPR016639">
    <property type="entry name" value="GST_Omega/GSH"/>
</dbReference>
<evidence type="ECO:0000256" key="1">
    <source>
        <dbReference type="SAM" id="MobiDB-lite"/>
    </source>
</evidence>
<keyword evidence="4" id="KW-1185">Reference proteome</keyword>
<dbReference type="PANTHER" id="PTHR32419:SF6">
    <property type="entry name" value="GLUTATHIONE S-TRANSFERASE OMEGA-LIKE 1-RELATED"/>
    <property type="match status" value="1"/>
</dbReference>
<feature type="compositionally biased region" description="Low complexity" evidence="1">
    <location>
        <begin position="1"/>
        <end position="10"/>
    </location>
</feature>
<dbReference type="InterPro" id="IPR010987">
    <property type="entry name" value="Glutathione-S-Trfase_C-like"/>
</dbReference>
<accession>A0ABP4FCM0</accession>
<proteinExistence type="predicted"/>
<dbReference type="EMBL" id="BAAAKV010000014">
    <property type="protein sequence ID" value="GAA1162921.1"/>
    <property type="molecule type" value="Genomic_DNA"/>
</dbReference>